<reference evidence="1 2" key="1">
    <citation type="submission" date="2021-03" db="EMBL/GenBank/DDBJ databases">
        <title>novel species isolated from a fishpond in China.</title>
        <authorList>
            <person name="Lu H."/>
            <person name="Cai Z."/>
        </authorList>
    </citation>
    <scope>NUCLEOTIDE SEQUENCE [LARGE SCALE GENOMIC DNA]</scope>
    <source>
        <strain evidence="1 2">YJ13C</strain>
    </source>
</reference>
<keyword evidence="2" id="KW-1185">Reference proteome</keyword>
<organism evidence="1 2">
    <name type="scientific">Algoriphagus pacificus</name>
    <dbReference type="NCBI Taxonomy" id="2811234"/>
    <lineage>
        <taxon>Bacteria</taxon>
        <taxon>Pseudomonadati</taxon>
        <taxon>Bacteroidota</taxon>
        <taxon>Cytophagia</taxon>
        <taxon>Cytophagales</taxon>
        <taxon>Cyclobacteriaceae</taxon>
        <taxon>Algoriphagus</taxon>
    </lineage>
</organism>
<comment type="caution">
    <text evidence="1">The sequence shown here is derived from an EMBL/GenBank/DDBJ whole genome shotgun (WGS) entry which is preliminary data.</text>
</comment>
<protein>
    <submittedName>
        <fullName evidence="1">Uncharacterized protein</fullName>
    </submittedName>
</protein>
<name>A0ABS3CK05_9BACT</name>
<accession>A0ABS3CK05</accession>
<gene>
    <name evidence="1" type="ORF">J0A69_18420</name>
</gene>
<sequence length="252" mass="28897">MPQKDTLTGIELEFDSGIIPPPYSHVYRISLDWSKGDLQAKLDLHYTDREELTETEILDEGFTPNDDYSYEGPLHEIWIKTIQQKLDAAKWSGKSMEDGGLIVKPIENGQIGKVKVPADQEDWQLFGQDLIQAIYETAKKEAPLTVHYRKVSTEKIQDCQITIQFSNREVIFITEGESRSINWEYTVQLMKLIFTPDYNYEIAKEEPSSKRGAYIECGDGFWHELGKGVVNIDPSNDVVSKIKERFDDLLGE</sequence>
<dbReference type="EMBL" id="JAFKCU010000005">
    <property type="protein sequence ID" value="MBN7817422.1"/>
    <property type="molecule type" value="Genomic_DNA"/>
</dbReference>
<dbReference type="RefSeq" id="WP_206588095.1">
    <property type="nucleotide sequence ID" value="NZ_JAFKCU010000005.1"/>
</dbReference>
<evidence type="ECO:0000313" key="2">
    <source>
        <dbReference type="Proteomes" id="UP000664480"/>
    </source>
</evidence>
<dbReference type="Proteomes" id="UP000664480">
    <property type="component" value="Unassembled WGS sequence"/>
</dbReference>
<evidence type="ECO:0000313" key="1">
    <source>
        <dbReference type="EMBL" id="MBN7817422.1"/>
    </source>
</evidence>
<proteinExistence type="predicted"/>